<dbReference type="Gene3D" id="3.40.47.10">
    <property type="match status" value="1"/>
</dbReference>
<gene>
    <name evidence="10" type="primary">LOC113729438</name>
</gene>
<sequence>MGCSAGILSISLAKDLLKVHKNSTALVLSTESVSANVYEGKVKSMLRMGGAGILLSNRNSDRRKAKYELQQIVRTTLSSRTGSYEYAMQDLDDEGYIGVSLSRAILQVAGDALRINLLTLGALVLPYWELVRYGLDIIWKKIWAPARKRGPSVPNFKRAFNHFCIHAGGSAIIDTIKDKLKLTERDAEASKMTLYRFGNISSSSTWYSLSCLEAKGRVKKGDKIWQLAFGSGFKCNSAVWKCISELKPDNANAWSDRIDLYPVKVPDVIDH</sequence>
<dbReference type="Pfam" id="PF08541">
    <property type="entry name" value="ACP_syn_III_C"/>
    <property type="match status" value="1"/>
</dbReference>
<feature type="domain" description="FAE" evidence="7">
    <location>
        <begin position="1"/>
        <end position="141"/>
    </location>
</feature>
<dbReference type="SUPFAM" id="SSF53901">
    <property type="entry name" value="Thiolase-like"/>
    <property type="match status" value="2"/>
</dbReference>
<evidence type="ECO:0000256" key="3">
    <source>
        <dbReference type="ARBA" id="ARBA00012307"/>
    </source>
</evidence>
<dbReference type="InterPro" id="IPR016039">
    <property type="entry name" value="Thiolase-like"/>
</dbReference>
<comment type="pathway">
    <text evidence="1">Lipid metabolism; fatty acid biosynthesis.</text>
</comment>
<dbReference type="PANTHER" id="PTHR31561">
    <property type="entry name" value="3-KETOACYL-COA SYNTHASE"/>
    <property type="match status" value="1"/>
</dbReference>
<keyword evidence="9" id="KW-1185">Reference proteome</keyword>
<proteinExistence type="inferred from homology"/>
<reference evidence="10" key="1">
    <citation type="submission" date="2025-08" db="UniProtKB">
        <authorList>
            <consortium name="RefSeq"/>
        </authorList>
    </citation>
    <scope>IDENTIFICATION</scope>
    <source>
        <tissue evidence="10">Leaves</tissue>
    </source>
</reference>
<name>A0ABM4WQB8_COFAR</name>
<dbReference type="Pfam" id="PF08392">
    <property type="entry name" value="FAE1_CUT1_RppA"/>
    <property type="match status" value="1"/>
</dbReference>
<comment type="catalytic activity">
    <reaction evidence="6">
        <text>a very-long-chain acyl-CoA + malonyl-CoA + H(+) = a very-long-chain 3-oxoacyl-CoA + CO2 + CoA</text>
        <dbReference type="Rhea" id="RHEA:32727"/>
        <dbReference type="ChEBI" id="CHEBI:15378"/>
        <dbReference type="ChEBI" id="CHEBI:16526"/>
        <dbReference type="ChEBI" id="CHEBI:57287"/>
        <dbReference type="ChEBI" id="CHEBI:57384"/>
        <dbReference type="ChEBI" id="CHEBI:90725"/>
        <dbReference type="ChEBI" id="CHEBI:90736"/>
        <dbReference type="EC" id="2.3.1.199"/>
    </reaction>
</comment>
<dbReference type="InterPro" id="IPR013747">
    <property type="entry name" value="ACP_syn_III_C"/>
</dbReference>
<dbReference type="RefSeq" id="XP_071933969.1">
    <property type="nucleotide sequence ID" value="XM_072077868.1"/>
</dbReference>
<evidence type="ECO:0000313" key="9">
    <source>
        <dbReference type="Proteomes" id="UP001652660"/>
    </source>
</evidence>
<evidence type="ECO:0000256" key="2">
    <source>
        <dbReference type="ARBA" id="ARBA00005531"/>
    </source>
</evidence>
<keyword evidence="5" id="KW-0012">Acyltransferase</keyword>
<dbReference type="GeneID" id="113729438"/>
<evidence type="ECO:0000259" key="7">
    <source>
        <dbReference type="Pfam" id="PF08392"/>
    </source>
</evidence>
<evidence type="ECO:0000313" key="10">
    <source>
        <dbReference type="RefSeq" id="XP_071933969.1"/>
    </source>
</evidence>
<dbReference type="InterPro" id="IPR012392">
    <property type="entry name" value="3-ktacl-CoA_syn"/>
</dbReference>
<evidence type="ECO:0000256" key="1">
    <source>
        <dbReference type="ARBA" id="ARBA00005194"/>
    </source>
</evidence>
<comment type="similarity">
    <text evidence="2">Belongs to the thiolase-like superfamily. Chalcone/stilbene synthases family.</text>
</comment>
<evidence type="ECO:0000256" key="6">
    <source>
        <dbReference type="ARBA" id="ARBA00047375"/>
    </source>
</evidence>
<evidence type="ECO:0000256" key="4">
    <source>
        <dbReference type="ARBA" id="ARBA00022679"/>
    </source>
</evidence>
<accession>A0ABM4WQB8</accession>
<dbReference type="Proteomes" id="UP001652660">
    <property type="component" value="Chromosome 2e"/>
</dbReference>
<dbReference type="EC" id="2.3.1.199" evidence="3"/>
<dbReference type="InterPro" id="IPR013601">
    <property type="entry name" value="FAE1_typ3_polyketide_synth"/>
</dbReference>
<keyword evidence="4" id="KW-0808">Transferase</keyword>
<evidence type="ECO:0000259" key="8">
    <source>
        <dbReference type="Pfam" id="PF08541"/>
    </source>
</evidence>
<organism evidence="9 10">
    <name type="scientific">Coffea arabica</name>
    <name type="common">Arabian coffee</name>
    <dbReference type="NCBI Taxonomy" id="13443"/>
    <lineage>
        <taxon>Eukaryota</taxon>
        <taxon>Viridiplantae</taxon>
        <taxon>Streptophyta</taxon>
        <taxon>Embryophyta</taxon>
        <taxon>Tracheophyta</taxon>
        <taxon>Spermatophyta</taxon>
        <taxon>Magnoliopsida</taxon>
        <taxon>eudicotyledons</taxon>
        <taxon>Gunneridae</taxon>
        <taxon>Pentapetalae</taxon>
        <taxon>asterids</taxon>
        <taxon>lamiids</taxon>
        <taxon>Gentianales</taxon>
        <taxon>Rubiaceae</taxon>
        <taxon>Ixoroideae</taxon>
        <taxon>Gardenieae complex</taxon>
        <taxon>Bertiereae - Coffeeae clade</taxon>
        <taxon>Coffeeae</taxon>
        <taxon>Coffea</taxon>
    </lineage>
</organism>
<evidence type="ECO:0000256" key="5">
    <source>
        <dbReference type="ARBA" id="ARBA00023315"/>
    </source>
</evidence>
<protein>
    <recommendedName>
        <fullName evidence="3">very-long-chain 3-oxoacyl-CoA synthase</fullName>
        <ecNumber evidence="3">2.3.1.199</ecNumber>
    </recommendedName>
</protein>
<feature type="domain" description="Beta-ketoacyl-[acyl-carrier-protein] synthase III C-terminal" evidence="8">
    <location>
        <begin position="161"/>
        <end position="241"/>
    </location>
</feature>